<sequence>MKGVIILTKTEMVKEILQAGSACQELKTAAQNYLDAVGTADEQDKAETLVAECEADVMKCADVIVFMKTDAAKKHLGAEVAAGILAHEEELLSKGIEYCDCPGCTAGKRVMDNKALFLA</sequence>
<dbReference type="RefSeq" id="WP_349084707.1">
    <property type="nucleotide sequence ID" value="NZ_JBBMEK010000062.1"/>
</dbReference>
<dbReference type="Proteomes" id="UP001469749">
    <property type="component" value="Unassembled WGS sequence"/>
</dbReference>
<accession>A0ABV1B4A7</accession>
<keyword evidence="2" id="KW-1185">Reference proteome</keyword>
<name>A0ABV1B4A7_9FIRM</name>
<proteinExistence type="predicted"/>
<protein>
    <submittedName>
        <fullName evidence="1">Molecular chaperone Hsp90</fullName>
    </submittedName>
</protein>
<evidence type="ECO:0000313" key="1">
    <source>
        <dbReference type="EMBL" id="MEQ2364802.1"/>
    </source>
</evidence>
<organism evidence="1 2">
    <name type="scientific">Coprococcus intestinihominis</name>
    <dbReference type="NCBI Taxonomy" id="3133154"/>
    <lineage>
        <taxon>Bacteria</taxon>
        <taxon>Bacillati</taxon>
        <taxon>Bacillota</taxon>
        <taxon>Clostridia</taxon>
        <taxon>Lachnospirales</taxon>
        <taxon>Lachnospiraceae</taxon>
        <taxon>Coprococcus</taxon>
    </lineage>
</organism>
<reference evidence="1 2" key="1">
    <citation type="submission" date="2024-03" db="EMBL/GenBank/DDBJ databases">
        <title>Human intestinal bacterial collection.</title>
        <authorList>
            <person name="Pauvert C."/>
            <person name="Hitch T.C.A."/>
            <person name="Clavel T."/>
        </authorList>
    </citation>
    <scope>NUCLEOTIDE SEQUENCE [LARGE SCALE GENOMIC DNA]</scope>
    <source>
        <strain evidence="1 2">CLA-AA-H190</strain>
    </source>
</reference>
<evidence type="ECO:0000313" key="2">
    <source>
        <dbReference type="Proteomes" id="UP001469749"/>
    </source>
</evidence>
<dbReference type="EMBL" id="JBBMEK010000062">
    <property type="protein sequence ID" value="MEQ2364802.1"/>
    <property type="molecule type" value="Genomic_DNA"/>
</dbReference>
<comment type="caution">
    <text evidence="1">The sequence shown here is derived from an EMBL/GenBank/DDBJ whole genome shotgun (WGS) entry which is preliminary data.</text>
</comment>
<gene>
    <name evidence="1" type="ORF">WMO25_06790</name>
</gene>